<dbReference type="InterPro" id="IPR023214">
    <property type="entry name" value="HAD_sf"/>
</dbReference>
<gene>
    <name evidence="1" type="ORF">RIEGSTA812A_PEG_1149</name>
</gene>
<reference evidence="1" key="1">
    <citation type="submission" date="2018-10" db="EMBL/GenBank/DDBJ databases">
        <authorList>
            <person name="Gruber-Vodicka H."/>
            <person name="Jaeckle O."/>
        </authorList>
    </citation>
    <scope>NUCLEOTIDE SEQUENCE</scope>
</reference>
<dbReference type="SFLD" id="SFLDS00003">
    <property type="entry name" value="Haloacid_Dehalogenase"/>
    <property type="match status" value="1"/>
</dbReference>
<sequence>MTPILKAIIFDVDGTLAETEEEHRKAFNAAFRTFRLPWRWDVKAYRELLTIAGGRERLQAFFARINTAVDQSIVTDLHREKSRLYAAQIEAGSLHARPGVLRLIAEARAAGISLACATPSQRSAVITLLRSLLGPQAETNFAVLGCGDDVLRKKPAPDVYLWVLEQLGFEAESCVVIEDTAVGLAAATIAGLSTVMTVSTYSGIVQDEQQLFAGAMAVISDLGEPHRPFTLLAGPDDGRRVVDISLLQLWLSRYRSPGYR</sequence>
<dbReference type="EMBL" id="LR026963">
    <property type="protein sequence ID" value="VBB69676.1"/>
    <property type="molecule type" value="Genomic_DNA"/>
</dbReference>
<dbReference type="Gene3D" id="3.40.50.1000">
    <property type="entry name" value="HAD superfamily/HAD-like"/>
    <property type="match status" value="1"/>
</dbReference>
<dbReference type="GO" id="GO:0016787">
    <property type="term" value="F:hydrolase activity"/>
    <property type="evidence" value="ECO:0007669"/>
    <property type="project" value="InterPro"/>
</dbReference>
<dbReference type="Gene3D" id="1.10.150.240">
    <property type="entry name" value="Putative phosphatase, domain 2"/>
    <property type="match status" value="1"/>
</dbReference>
<protein>
    <recommendedName>
        <fullName evidence="2">Beta-phosphoglucomutase</fullName>
    </recommendedName>
</protein>
<dbReference type="InterPro" id="IPR044999">
    <property type="entry name" value="CbbY-like"/>
</dbReference>
<proteinExistence type="predicted"/>
<dbReference type="NCBIfam" id="TIGR01509">
    <property type="entry name" value="HAD-SF-IA-v3"/>
    <property type="match status" value="1"/>
</dbReference>
<organism evidence="1">
    <name type="scientific">invertebrate metagenome</name>
    <dbReference type="NCBI Taxonomy" id="1711999"/>
    <lineage>
        <taxon>unclassified sequences</taxon>
        <taxon>metagenomes</taxon>
        <taxon>organismal metagenomes</taxon>
    </lineage>
</organism>
<name>A0A484H6B8_9ZZZZ</name>
<dbReference type="SFLD" id="SFLDG01129">
    <property type="entry name" value="C1.5:_HAD__Beta-PGM__Phosphata"/>
    <property type="match status" value="1"/>
</dbReference>
<dbReference type="SUPFAM" id="SSF56784">
    <property type="entry name" value="HAD-like"/>
    <property type="match status" value="1"/>
</dbReference>
<evidence type="ECO:0008006" key="2">
    <source>
        <dbReference type="Google" id="ProtNLM"/>
    </source>
</evidence>
<accession>A0A484H6B8</accession>
<dbReference type="InterPro" id="IPR036412">
    <property type="entry name" value="HAD-like_sf"/>
</dbReference>
<dbReference type="PANTHER" id="PTHR42896:SF2">
    <property type="entry name" value="CBBY-LIKE PROTEIN"/>
    <property type="match status" value="1"/>
</dbReference>
<dbReference type="InterPro" id="IPR023198">
    <property type="entry name" value="PGP-like_dom2"/>
</dbReference>
<dbReference type="InterPro" id="IPR006439">
    <property type="entry name" value="HAD-SF_hydro_IA"/>
</dbReference>
<dbReference type="PANTHER" id="PTHR42896">
    <property type="entry name" value="XYLULOSE-1,5-BISPHOSPHATE (XUBP) PHOSPHATASE"/>
    <property type="match status" value="1"/>
</dbReference>
<dbReference type="AlphaFoldDB" id="A0A484H6B8"/>
<evidence type="ECO:0000313" key="1">
    <source>
        <dbReference type="EMBL" id="VBB69676.1"/>
    </source>
</evidence>
<dbReference type="Pfam" id="PF00702">
    <property type="entry name" value="Hydrolase"/>
    <property type="match status" value="1"/>
</dbReference>